<dbReference type="EC" id="1.-.-.-" evidence="2"/>
<keyword evidence="2" id="KW-0560">Oxidoreductase</keyword>
<evidence type="ECO:0000313" key="2">
    <source>
        <dbReference type="EMBL" id="MFC3689716.1"/>
    </source>
</evidence>
<dbReference type="GO" id="GO:0016491">
    <property type="term" value="F:oxidoreductase activity"/>
    <property type="evidence" value="ECO:0007669"/>
    <property type="project" value="UniProtKB-KW"/>
</dbReference>
<organism evidence="2 3">
    <name type="scientific">Aquipuribacter hungaricus</name>
    <dbReference type="NCBI Taxonomy" id="545624"/>
    <lineage>
        <taxon>Bacteria</taxon>
        <taxon>Bacillati</taxon>
        <taxon>Actinomycetota</taxon>
        <taxon>Actinomycetes</taxon>
        <taxon>Micrococcales</taxon>
        <taxon>Intrasporangiaceae</taxon>
        <taxon>Aquipuribacter</taxon>
    </lineage>
</organism>
<feature type="compositionally biased region" description="Gly residues" evidence="1">
    <location>
        <begin position="69"/>
        <end position="78"/>
    </location>
</feature>
<dbReference type="RefSeq" id="WP_340294466.1">
    <property type="nucleotide sequence ID" value="NZ_JBBEOI010000160.1"/>
</dbReference>
<reference evidence="3" key="1">
    <citation type="journal article" date="2019" name="Int. J. Syst. Evol. Microbiol.">
        <title>The Global Catalogue of Microorganisms (GCM) 10K type strain sequencing project: providing services to taxonomists for standard genome sequencing and annotation.</title>
        <authorList>
            <consortium name="The Broad Institute Genomics Platform"/>
            <consortium name="The Broad Institute Genome Sequencing Center for Infectious Disease"/>
            <person name="Wu L."/>
            <person name="Ma J."/>
        </authorList>
    </citation>
    <scope>NUCLEOTIDE SEQUENCE [LARGE SCALE GENOMIC DNA]</scope>
    <source>
        <strain evidence="3">NCAIM B.02333</strain>
    </source>
</reference>
<feature type="region of interest" description="Disordered" evidence="1">
    <location>
        <begin position="50"/>
        <end position="87"/>
    </location>
</feature>
<gene>
    <name evidence="2" type="ORF">ACFOLH_15315</name>
</gene>
<evidence type="ECO:0000256" key="1">
    <source>
        <dbReference type="SAM" id="MobiDB-lite"/>
    </source>
</evidence>
<feature type="compositionally biased region" description="Basic and acidic residues" evidence="1">
    <location>
        <begin position="50"/>
        <end position="68"/>
    </location>
</feature>
<dbReference type="EMBL" id="JBHRWW010000012">
    <property type="protein sequence ID" value="MFC3689716.1"/>
    <property type="molecule type" value="Genomic_DNA"/>
</dbReference>
<name>A0ABV7WMD0_9MICO</name>
<sequence length="446" mass="46483">MTHVLVVGGGVGGLLTVQALLDRADDLASGRADDLAECWADDLVHDLRDDPADGREDGGLEARVHDGAGHGADGGAHGSGAASRAAGPRVPLTVTVAVLKPGSLTASRSGGLAMRYASTDPRADGWATRSAVLATALARRHAHVRTHVRTRSAVVVSRRGPVTGLAGTAVDPAGLGLSRHSDALLVDPSPQWDTCALLPRWAAALAADPRVRTVGLPAPLRSTADLLALHDRHGADVTVACLGLGAHVLGDTRLSGRLGVLLRGPLPEGTVHERAAVVDDDDTLRPRYTVPHRSGPQPDAHPGADQHGDLQPADDHLHVGGTYLPVDDPADWDDVRRLADRATAEVPALLADAADRFPALAGWRPDAAPWWHLRPVRDTVALGRVDPGLVGGRDVVVSHGWGGSGWTIGPAVAEETARSLLPGPATHGSVRDDADDPLATYGWWRP</sequence>
<proteinExistence type="predicted"/>
<protein>
    <submittedName>
        <fullName evidence="2">FAD-dependent oxidoreductase</fullName>
        <ecNumber evidence="2">1.-.-.-</ecNumber>
    </submittedName>
</protein>
<dbReference type="Gene3D" id="3.30.9.10">
    <property type="entry name" value="D-Amino Acid Oxidase, subunit A, domain 2"/>
    <property type="match status" value="1"/>
</dbReference>
<dbReference type="Proteomes" id="UP001595685">
    <property type="component" value="Unassembled WGS sequence"/>
</dbReference>
<feature type="compositionally biased region" description="Basic and acidic residues" evidence="1">
    <location>
        <begin position="302"/>
        <end position="318"/>
    </location>
</feature>
<accession>A0ABV7WMD0</accession>
<feature type="region of interest" description="Disordered" evidence="1">
    <location>
        <begin position="283"/>
        <end position="322"/>
    </location>
</feature>
<evidence type="ECO:0000313" key="3">
    <source>
        <dbReference type="Proteomes" id="UP001595685"/>
    </source>
</evidence>
<dbReference type="Gene3D" id="3.40.50.720">
    <property type="entry name" value="NAD(P)-binding Rossmann-like Domain"/>
    <property type="match status" value="1"/>
</dbReference>
<keyword evidence="3" id="KW-1185">Reference proteome</keyword>
<comment type="caution">
    <text evidence="2">The sequence shown here is derived from an EMBL/GenBank/DDBJ whole genome shotgun (WGS) entry which is preliminary data.</text>
</comment>